<evidence type="ECO:0008006" key="3">
    <source>
        <dbReference type="Google" id="ProtNLM"/>
    </source>
</evidence>
<sequence length="423" mass="48762">MNWENIFKILGAYTQYKHYQILFDKYKLPKKASRDEMATELYKAVNDEGLLGPVISPSEFEEWLALHQIDGNNYTFVYNLETKLEEGLLKDLYYNRKNLIELKLWEIDYNNESEELEKVMPNLTDVKLTGIHRDEEKGTYIFSFVAPCEVTGSRLDGSTRIYKKLFFCHCVFFDNSNDMKIIFNPTSNLLNVNGVKKAKRNDWSPIADLFFEKVKEYVGDIHIKPPTWIPQALFQLAEEATSHKNPEITEKSFRVQEDIEKFAVKLLREAGIDTDNEPALVNKFVQDIQISFESQLVEVLGFNEEDDTITIFKQRSDGVTHIISVESTEDGFKTGSATQAARKSRQEGDIDLLGVLLKTNERVYKFLVEQGRDAYLIRSTNTFVEEGVVNIVIRRLNEYREQIQSSTVSCSGGSERITFPEAK</sequence>
<proteinExistence type="predicted"/>
<comment type="caution">
    <text evidence="1">The sequence shown here is derived from an EMBL/GenBank/DDBJ whole genome shotgun (WGS) entry which is preliminary data.</text>
</comment>
<dbReference type="Proteomes" id="UP000075455">
    <property type="component" value="Unassembled WGS sequence"/>
</dbReference>
<dbReference type="RefSeq" id="WP_061579686.1">
    <property type="nucleotide sequence ID" value="NZ_LQYS01000062.1"/>
</dbReference>
<evidence type="ECO:0000313" key="1">
    <source>
        <dbReference type="EMBL" id="KYD12426.1"/>
    </source>
</evidence>
<gene>
    <name evidence="1" type="ORF">B4119_2932</name>
</gene>
<organism evidence="1 2">
    <name type="scientific">Saccharococcus caldoxylosilyticus</name>
    <dbReference type="NCBI Taxonomy" id="81408"/>
    <lineage>
        <taxon>Bacteria</taxon>
        <taxon>Bacillati</taxon>
        <taxon>Bacillota</taxon>
        <taxon>Bacilli</taxon>
        <taxon>Bacillales</taxon>
        <taxon>Anoxybacillaceae</taxon>
        <taxon>Saccharococcus</taxon>
    </lineage>
</organism>
<dbReference type="STRING" id="81408.B4119_2932"/>
<evidence type="ECO:0000313" key="2">
    <source>
        <dbReference type="Proteomes" id="UP000075455"/>
    </source>
</evidence>
<dbReference type="PATRIC" id="fig|81408.3.peg.4120"/>
<reference evidence="1 2" key="1">
    <citation type="submission" date="2016-01" db="EMBL/GenBank/DDBJ databases">
        <title>Draft Genome Sequences of Seven Thermophilic Sporeformers Isolated from Foods.</title>
        <authorList>
            <person name="Berendsen E.M."/>
            <person name="Wells-Bennik M.H."/>
            <person name="Krawcyk A.O."/>
            <person name="De Jong A."/>
            <person name="Holsappel S."/>
            <person name="Eijlander R.T."/>
            <person name="Kuipers O.P."/>
        </authorList>
    </citation>
    <scope>NUCLEOTIDE SEQUENCE [LARGE SCALE GENOMIC DNA]</scope>
    <source>
        <strain evidence="1 2">B4119</strain>
    </source>
</reference>
<accession>A0A150LKF9</accession>
<dbReference type="EMBL" id="LQYS01000062">
    <property type="protein sequence ID" value="KYD12426.1"/>
    <property type="molecule type" value="Genomic_DNA"/>
</dbReference>
<protein>
    <recommendedName>
        <fullName evidence="3">Restriction endonuclease</fullName>
    </recommendedName>
</protein>
<name>A0A150LKF9_9BACL</name>
<dbReference type="AlphaFoldDB" id="A0A150LKF9"/>